<dbReference type="Proteomes" id="UP001302274">
    <property type="component" value="Unassembled WGS sequence"/>
</dbReference>
<feature type="chain" id="PRO_5045097352" description="Lipoprotein" evidence="1">
    <location>
        <begin position="19"/>
        <end position="154"/>
    </location>
</feature>
<dbReference type="RefSeq" id="WP_323574795.1">
    <property type="nucleotide sequence ID" value="NZ_JAYGJQ010000001.1"/>
</dbReference>
<evidence type="ECO:0000256" key="1">
    <source>
        <dbReference type="SAM" id="SignalP"/>
    </source>
</evidence>
<feature type="signal peptide" evidence="1">
    <location>
        <begin position="1"/>
        <end position="18"/>
    </location>
</feature>
<evidence type="ECO:0000313" key="2">
    <source>
        <dbReference type="EMBL" id="MEA9355308.1"/>
    </source>
</evidence>
<comment type="caution">
    <text evidence="2">The sequence shown here is derived from an EMBL/GenBank/DDBJ whole genome shotgun (WGS) entry which is preliminary data.</text>
</comment>
<evidence type="ECO:0000313" key="3">
    <source>
        <dbReference type="Proteomes" id="UP001302274"/>
    </source>
</evidence>
<sequence>MKYLIALTAALISINTYAGDCPELEGRYPKCKSEIRDIRGEYIVEQYLKDDVMFYQIYYNDDETNESRTDAIRTDGKLESRKERLPRVGIKVRIDSRSRCVPGAVVSDADVFFLGKQVGTFKTKIYVEDGTLYSNLDGQYLGKPLSKRIVCTQE</sequence>
<accession>A0ABU5VQJ5</accession>
<name>A0ABU5VQJ5_9BACT</name>
<evidence type="ECO:0008006" key="4">
    <source>
        <dbReference type="Google" id="ProtNLM"/>
    </source>
</evidence>
<organism evidence="2 3">
    <name type="scientific">Bacteriovorax antarcticus</name>
    <dbReference type="NCBI Taxonomy" id="3088717"/>
    <lineage>
        <taxon>Bacteria</taxon>
        <taxon>Pseudomonadati</taxon>
        <taxon>Bdellovibrionota</taxon>
        <taxon>Bacteriovoracia</taxon>
        <taxon>Bacteriovoracales</taxon>
        <taxon>Bacteriovoracaceae</taxon>
        <taxon>Bacteriovorax</taxon>
    </lineage>
</organism>
<gene>
    <name evidence="2" type="ORF">SHI21_03810</name>
</gene>
<reference evidence="2 3" key="1">
    <citation type="submission" date="2023-11" db="EMBL/GenBank/DDBJ databases">
        <title>A Novel Polar Bacteriovorax (B. antarcticus) Isolated from the Biocrust in Antarctica.</title>
        <authorList>
            <person name="Mun W."/>
            <person name="Choi S.Y."/>
            <person name="Mitchell R.J."/>
        </authorList>
    </citation>
    <scope>NUCLEOTIDE SEQUENCE [LARGE SCALE GENOMIC DNA]</scope>
    <source>
        <strain evidence="2 3">PP10</strain>
    </source>
</reference>
<keyword evidence="3" id="KW-1185">Reference proteome</keyword>
<keyword evidence="1" id="KW-0732">Signal</keyword>
<protein>
    <recommendedName>
        <fullName evidence="4">Lipoprotein</fullName>
    </recommendedName>
</protein>
<dbReference type="EMBL" id="JAYGJQ010000001">
    <property type="protein sequence ID" value="MEA9355308.1"/>
    <property type="molecule type" value="Genomic_DNA"/>
</dbReference>
<proteinExistence type="predicted"/>